<evidence type="ECO:0000256" key="1">
    <source>
        <dbReference type="ARBA" id="ARBA00005615"/>
    </source>
</evidence>
<name>A0A168IXV5_MUCCL</name>
<dbReference type="PROSITE" id="PS00927">
    <property type="entry name" value="TREHALASE_1"/>
    <property type="match status" value="1"/>
</dbReference>
<dbReference type="Proteomes" id="UP000077051">
    <property type="component" value="Unassembled WGS sequence"/>
</dbReference>
<evidence type="ECO:0000313" key="6">
    <source>
        <dbReference type="EMBL" id="OAD00494.1"/>
    </source>
</evidence>
<comment type="similarity">
    <text evidence="1 4">Belongs to the glycosyl hydrolase 37 family.</text>
</comment>
<dbReference type="PROSITE" id="PS00928">
    <property type="entry name" value="TREHALASE_2"/>
    <property type="match status" value="1"/>
</dbReference>
<dbReference type="STRING" id="747725.A0A168IXV5"/>
<dbReference type="PRINTS" id="PR00744">
    <property type="entry name" value="GLHYDRLASE37"/>
</dbReference>
<dbReference type="EC" id="3.2.1.28" evidence="4"/>
<dbReference type="InterPro" id="IPR001661">
    <property type="entry name" value="Glyco_hydro_37"/>
</dbReference>
<accession>A0A168IXV5</accession>
<dbReference type="PANTHER" id="PTHR23403:SF1">
    <property type="entry name" value="TREHALASE"/>
    <property type="match status" value="1"/>
</dbReference>
<keyword evidence="7" id="KW-1185">Reference proteome</keyword>
<evidence type="ECO:0000313" key="7">
    <source>
        <dbReference type="Proteomes" id="UP000077051"/>
    </source>
</evidence>
<feature type="chain" id="PRO_5007897954" description="Trehalase" evidence="5">
    <location>
        <begin position="24"/>
        <end position="632"/>
    </location>
</feature>
<dbReference type="GO" id="GO:0005993">
    <property type="term" value="P:trehalose catabolic process"/>
    <property type="evidence" value="ECO:0007669"/>
    <property type="project" value="TreeGrafter"/>
</dbReference>
<keyword evidence="3 4" id="KW-0326">Glycosidase</keyword>
<comment type="catalytic activity">
    <reaction evidence="4">
        <text>alpha,alpha-trehalose + H2O = alpha-D-glucose + beta-D-glucose</text>
        <dbReference type="Rhea" id="RHEA:32675"/>
        <dbReference type="ChEBI" id="CHEBI:15377"/>
        <dbReference type="ChEBI" id="CHEBI:15903"/>
        <dbReference type="ChEBI" id="CHEBI:16551"/>
        <dbReference type="ChEBI" id="CHEBI:17925"/>
        <dbReference type="EC" id="3.2.1.28"/>
    </reaction>
</comment>
<dbReference type="PANTHER" id="PTHR23403">
    <property type="entry name" value="TREHALASE"/>
    <property type="match status" value="1"/>
</dbReference>
<evidence type="ECO:0000256" key="2">
    <source>
        <dbReference type="ARBA" id="ARBA00022801"/>
    </source>
</evidence>
<evidence type="ECO:0000256" key="5">
    <source>
        <dbReference type="SAM" id="SignalP"/>
    </source>
</evidence>
<keyword evidence="5" id="KW-0732">Signal</keyword>
<dbReference type="Pfam" id="PF01204">
    <property type="entry name" value="Trehalase"/>
    <property type="match status" value="2"/>
</dbReference>
<dbReference type="InterPro" id="IPR018232">
    <property type="entry name" value="Glyco_hydro_37_CS"/>
</dbReference>
<comment type="caution">
    <text evidence="6">The sequence shown here is derived from an EMBL/GenBank/DDBJ whole genome shotgun (WGS) entry which is preliminary data.</text>
</comment>
<keyword evidence="2 4" id="KW-0378">Hydrolase</keyword>
<sequence length="632" mass="71797">MLSLRLICGLAITQISLYASVHAAVQQHDAYTCDSPIYCEGPILKTVQLARVFADSKTFVDMPTAKPEAQVIASFNQLGGTNATKEQVMQFLNENFLPAGTEVKKLTNITIPELSWLDSISDPEYRGWLNTLNKAWGNLTFEFDESALCQDCVSSTLPVSRPFVVPGGRFREFYYWDSYFVIKGLLLGDQVDLARNMIENFFDFVQKYGFIPNGARIYYLNRSQPPFLTHMVQAFYEKTGDDDFMTKALPILDQEYAHWMTNASIQVQDPKKHSKKYTLNHYVTANTSPRPESFVEDYNTVNNGTHFTDAEKLQMYADIAAGAESGWDYSSRWTRNKVPAANQTESYEMLRTINTANIVPIELNSLLWHTETRLSEWYTRFGNKTKTYKKKSKYYKSQAKARLAAMESLMWNPQNHTFYDFNLTSNAQSTDFTPANLFPMWVGALPEKIVNNRTEVAKLYDETENALRKYAGILTTSYYNTTMQWDWPNGWPPLSYVAMEGMLRIDELLNKQETFKNGTVHYKGPQLNTTRGTPISTLARVLAERYAASAYCGWVNTGGSIPGVLEKTNSSVTDDGHMFEKFDVNTIGLSGGQGEYVTQTGFGWTNGIAFWIFNQWSNFTAPDCTQVITLDL</sequence>
<feature type="signal peptide" evidence="5">
    <location>
        <begin position="1"/>
        <end position="23"/>
    </location>
</feature>
<dbReference type="VEuPathDB" id="FungiDB:MUCCIDRAFT_157070"/>
<dbReference type="InterPro" id="IPR012341">
    <property type="entry name" value="6hp_glycosidase-like_sf"/>
</dbReference>
<organism evidence="6 7">
    <name type="scientific">Mucor lusitanicus CBS 277.49</name>
    <dbReference type="NCBI Taxonomy" id="747725"/>
    <lineage>
        <taxon>Eukaryota</taxon>
        <taxon>Fungi</taxon>
        <taxon>Fungi incertae sedis</taxon>
        <taxon>Mucoromycota</taxon>
        <taxon>Mucoromycotina</taxon>
        <taxon>Mucoromycetes</taxon>
        <taxon>Mucorales</taxon>
        <taxon>Mucorineae</taxon>
        <taxon>Mucoraceae</taxon>
        <taxon>Mucor</taxon>
    </lineage>
</organism>
<evidence type="ECO:0000256" key="3">
    <source>
        <dbReference type="ARBA" id="ARBA00023295"/>
    </source>
</evidence>
<protein>
    <recommendedName>
        <fullName evidence="4">Trehalase</fullName>
        <ecNumber evidence="4">3.2.1.28</ecNumber>
    </recommendedName>
    <alternativeName>
        <fullName evidence="4">Alpha-trehalose glucohydrolase</fullName>
    </alternativeName>
</protein>
<dbReference type="OrthoDB" id="3542292at2759"/>
<dbReference type="InterPro" id="IPR008928">
    <property type="entry name" value="6-hairpin_glycosidase_sf"/>
</dbReference>
<dbReference type="SUPFAM" id="SSF48208">
    <property type="entry name" value="Six-hairpin glycosidases"/>
    <property type="match status" value="1"/>
</dbReference>
<gene>
    <name evidence="6" type="ORF">MUCCIDRAFT_157070</name>
</gene>
<dbReference type="GO" id="GO:0004555">
    <property type="term" value="F:alpha,alpha-trehalase activity"/>
    <property type="evidence" value="ECO:0007669"/>
    <property type="project" value="UniProtKB-EC"/>
</dbReference>
<evidence type="ECO:0000256" key="4">
    <source>
        <dbReference type="RuleBase" id="RU361180"/>
    </source>
</evidence>
<reference evidence="6 7" key="1">
    <citation type="submission" date="2015-06" db="EMBL/GenBank/DDBJ databases">
        <title>Expansion of signal transduction pathways in fungi by whole-genome duplication.</title>
        <authorList>
            <consortium name="DOE Joint Genome Institute"/>
            <person name="Corrochano L.M."/>
            <person name="Kuo A."/>
            <person name="Marcet-Houben M."/>
            <person name="Polaino S."/>
            <person name="Salamov A."/>
            <person name="Villalobos J.M."/>
            <person name="Alvarez M.I."/>
            <person name="Avalos J."/>
            <person name="Benito E.P."/>
            <person name="Benoit I."/>
            <person name="Burger G."/>
            <person name="Camino L.P."/>
            <person name="Canovas D."/>
            <person name="Cerda-Olmedo E."/>
            <person name="Cheng J.-F."/>
            <person name="Dominguez A."/>
            <person name="Elias M."/>
            <person name="Eslava A.P."/>
            <person name="Glaser F."/>
            <person name="Grimwood J."/>
            <person name="Gutierrez G."/>
            <person name="Heitman J."/>
            <person name="Henrissat B."/>
            <person name="Iturriaga E.A."/>
            <person name="Lang B.F."/>
            <person name="Lavin J.L."/>
            <person name="Lee S."/>
            <person name="Li W."/>
            <person name="Lindquist E."/>
            <person name="Lopez-Garcia S."/>
            <person name="Luque E.M."/>
            <person name="Marcos A.T."/>
            <person name="Martin J."/>
            <person name="Mccluskey K."/>
            <person name="Medina H.R."/>
            <person name="Miralles-Duran A."/>
            <person name="Miyazaki A."/>
            <person name="Munoz-Torres E."/>
            <person name="Oguiza J.A."/>
            <person name="Ohm R."/>
            <person name="Olmedo M."/>
            <person name="Orejas M."/>
            <person name="Ortiz-Castellanos L."/>
            <person name="Pisabarro A.G."/>
            <person name="Rodriguez-Romero J."/>
            <person name="Ruiz-Herrera J."/>
            <person name="Ruiz-Vazquez R."/>
            <person name="Sanz C."/>
            <person name="Schackwitz W."/>
            <person name="Schmutz J."/>
            <person name="Shahriari M."/>
            <person name="Shelest E."/>
            <person name="Silva-Franco F."/>
            <person name="Soanes D."/>
            <person name="Syed K."/>
            <person name="Tagua V.G."/>
            <person name="Talbot N.J."/>
            <person name="Thon M."/>
            <person name="De Vries R.P."/>
            <person name="Wiebenga A."/>
            <person name="Yadav J.S."/>
            <person name="Braun E.L."/>
            <person name="Baker S."/>
            <person name="Garre V."/>
            <person name="Horwitz B."/>
            <person name="Torres-Martinez S."/>
            <person name="Idnurm A."/>
            <person name="Herrera-Estrella A."/>
            <person name="Gabaldon T."/>
            <person name="Grigoriev I.V."/>
        </authorList>
    </citation>
    <scope>NUCLEOTIDE SEQUENCE [LARGE SCALE GENOMIC DNA]</scope>
    <source>
        <strain evidence="6 7">CBS 277.49</strain>
    </source>
</reference>
<dbReference type="EMBL" id="AMYB01000007">
    <property type="protein sequence ID" value="OAD00494.1"/>
    <property type="molecule type" value="Genomic_DNA"/>
</dbReference>
<dbReference type="AlphaFoldDB" id="A0A168IXV5"/>
<proteinExistence type="inferred from homology"/>
<dbReference type="Gene3D" id="1.50.10.10">
    <property type="match status" value="1"/>
</dbReference>